<comment type="similarity">
    <text evidence="1 3">Belongs to the pseudouridine synthase RluA family.</text>
</comment>
<comment type="function">
    <text evidence="3">Responsible for synthesis of pseudouridine from uracil.</text>
</comment>
<comment type="caution">
    <text evidence="5">The sequence shown here is derived from an EMBL/GenBank/DDBJ whole genome shotgun (WGS) entry which is preliminary data.</text>
</comment>
<gene>
    <name evidence="5" type="ORF">UT53_C0027G0003</name>
</gene>
<dbReference type="PANTHER" id="PTHR21600:SF87">
    <property type="entry name" value="RNA PSEUDOURIDYLATE SYNTHASE DOMAIN-CONTAINING PROTEIN 1"/>
    <property type="match status" value="1"/>
</dbReference>
<evidence type="ECO:0000259" key="4">
    <source>
        <dbReference type="Pfam" id="PF00849"/>
    </source>
</evidence>
<dbReference type="PROSITE" id="PS01129">
    <property type="entry name" value="PSI_RLU"/>
    <property type="match status" value="1"/>
</dbReference>
<dbReference type="PANTHER" id="PTHR21600">
    <property type="entry name" value="MITOCHONDRIAL RNA PSEUDOURIDINE SYNTHASE"/>
    <property type="match status" value="1"/>
</dbReference>
<dbReference type="Pfam" id="PF00849">
    <property type="entry name" value="PseudoU_synth_2"/>
    <property type="match status" value="1"/>
</dbReference>
<dbReference type="GO" id="GO:0009982">
    <property type="term" value="F:pseudouridine synthase activity"/>
    <property type="evidence" value="ECO:0007669"/>
    <property type="project" value="InterPro"/>
</dbReference>
<dbReference type="InterPro" id="IPR050188">
    <property type="entry name" value="RluA_PseudoU_synthase"/>
</dbReference>
<evidence type="ECO:0000313" key="6">
    <source>
        <dbReference type="Proteomes" id="UP000034764"/>
    </source>
</evidence>
<dbReference type="CDD" id="cd02869">
    <property type="entry name" value="PseudoU_synth_RluA_like"/>
    <property type="match status" value="1"/>
</dbReference>
<dbReference type="NCBIfam" id="TIGR00005">
    <property type="entry name" value="rluA_subfam"/>
    <property type="match status" value="1"/>
</dbReference>
<proteinExistence type="inferred from homology"/>
<dbReference type="Proteomes" id="UP000034764">
    <property type="component" value="Unassembled WGS sequence"/>
</dbReference>
<comment type="catalytic activity">
    <reaction evidence="3">
        <text>a uridine in RNA = a pseudouridine in RNA</text>
        <dbReference type="Rhea" id="RHEA:48348"/>
        <dbReference type="Rhea" id="RHEA-COMP:12068"/>
        <dbReference type="Rhea" id="RHEA-COMP:12069"/>
        <dbReference type="ChEBI" id="CHEBI:65314"/>
        <dbReference type="ChEBI" id="CHEBI:65315"/>
    </reaction>
</comment>
<dbReference type="GO" id="GO:0140098">
    <property type="term" value="F:catalytic activity, acting on RNA"/>
    <property type="evidence" value="ECO:0007669"/>
    <property type="project" value="UniProtKB-ARBA"/>
</dbReference>
<dbReference type="InterPro" id="IPR006224">
    <property type="entry name" value="PsdUridine_synth_RluA-like_CS"/>
</dbReference>
<dbReference type="SUPFAM" id="SSF55120">
    <property type="entry name" value="Pseudouridine synthase"/>
    <property type="match status" value="1"/>
</dbReference>
<evidence type="ECO:0000256" key="2">
    <source>
        <dbReference type="PIRSR" id="PIRSR606225-1"/>
    </source>
</evidence>
<evidence type="ECO:0000313" key="5">
    <source>
        <dbReference type="EMBL" id="KKR23199.1"/>
    </source>
</evidence>
<evidence type="ECO:0000256" key="1">
    <source>
        <dbReference type="ARBA" id="ARBA00010876"/>
    </source>
</evidence>
<dbReference type="InterPro" id="IPR006225">
    <property type="entry name" value="PsdUridine_synth_RluC/D"/>
</dbReference>
<dbReference type="PATRIC" id="fig|1619031.3.peg.442"/>
<accession>A0A0G0P4N3</accession>
<reference evidence="5 6" key="1">
    <citation type="journal article" date="2015" name="Nature">
        <title>rRNA introns, odd ribosomes, and small enigmatic genomes across a large radiation of phyla.</title>
        <authorList>
            <person name="Brown C.T."/>
            <person name="Hug L.A."/>
            <person name="Thomas B.C."/>
            <person name="Sharon I."/>
            <person name="Castelle C.J."/>
            <person name="Singh A."/>
            <person name="Wilkins M.J."/>
            <person name="Williams K.H."/>
            <person name="Banfield J.F."/>
        </authorList>
    </citation>
    <scope>NUCLEOTIDE SEQUENCE [LARGE SCALE GENOMIC DNA]</scope>
</reference>
<dbReference type="GO" id="GO:0003723">
    <property type="term" value="F:RNA binding"/>
    <property type="evidence" value="ECO:0007669"/>
    <property type="project" value="InterPro"/>
</dbReference>
<dbReference type="GO" id="GO:0000455">
    <property type="term" value="P:enzyme-directed rRNA pseudouridine synthesis"/>
    <property type="evidence" value="ECO:0007669"/>
    <property type="project" value="TreeGrafter"/>
</dbReference>
<dbReference type="AlphaFoldDB" id="A0A0G0P4N3"/>
<dbReference type="InterPro" id="IPR006145">
    <property type="entry name" value="PsdUridine_synth_RsuA/RluA"/>
</dbReference>
<dbReference type="EC" id="5.4.99.-" evidence="3"/>
<dbReference type="InterPro" id="IPR020103">
    <property type="entry name" value="PsdUridine_synth_cat_dom_sf"/>
</dbReference>
<protein>
    <recommendedName>
        <fullName evidence="3">Pseudouridine synthase</fullName>
        <ecNumber evidence="3">5.4.99.-</ecNumber>
    </recommendedName>
</protein>
<dbReference type="EMBL" id="LBXD01000027">
    <property type="protein sequence ID" value="KKR23199.1"/>
    <property type="molecule type" value="Genomic_DNA"/>
</dbReference>
<evidence type="ECO:0000256" key="3">
    <source>
        <dbReference type="RuleBase" id="RU362028"/>
    </source>
</evidence>
<feature type="active site" evidence="2">
    <location>
        <position position="68"/>
    </location>
</feature>
<name>A0A0G0P4N3_9BACT</name>
<dbReference type="Gene3D" id="3.30.2350.10">
    <property type="entry name" value="Pseudouridine synthase"/>
    <property type="match status" value="1"/>
</dbReference>
<feature type="domain" description="Pseudouridine synthase RsuA/RluA-like" evidence="4">
    <location>
        <begin position="16"/>
        <end position="174"/>
    </location>
</feature>
<organism evidence="5 6">
    <name type="scientific">Candidatus Yanofskybacteria bacterium GW2011_GWD2_39_48</name>
    <dbReference type="NCBI Taxonomy" id="1619031"/>
    <lineage>
        <taxon>Bacteria</taxon>
        <taxon>Candidatus Yanofskyibacteriota</taxon>
    </lineage>
</organism>
<keyword evidence="3" id="KW-0413">Isomerase</keyword>
<sequence>MDKKYISTKIVYEDSNFLVINKPSGLIVHPKNKDDHQPSVTAWLVHRFPETATVGEDPERPGIVHRLDKETSGLLILTKTQEAFLYFKNLFKERHIQKSYLALVHGKPRYARDIIDSPLGRLGMKRTTRIVGKKLLDKKEALTEYSTLKDFDKFTLLEVRPKTGRTHQIRVHLRSIGCPIVGDMVYGKPSDKGLRLFLHANKLEFTAPDGKSLSLELDPPTDFNEYIEKLESWTNK</sequence>